<organism evidence="2 3">
    <name type="scientific">Dreissena polymorpha</name>
    <name type="common">Zebra mussel</name>
    <name type="synonym">Mytilus polymorpha</name>
    <dbReference type="NCBI Taxonomy" id="45954"/>
    <lineage>
        <taxon>Eukaryota</taxon>
        <taxon>Metazoa</taxon>
        <taxon>Spiralia</taxon>
        <taxon>Lophotrochozoa</taxon>
        <taxon>Mollusca</taxon>
        <taxon>Bivalvia</taxon>
        <taxon>Autobranchia</taxon>
        <taxon>Heteroconchia</taxon>
        <taxon>Euheterodonta</taxon>
        <taxon>Imparidentia</taxon>
        <taxon>Neoheterodontei</taxon>
        <taxon>Myida</taxon>
        <taxon>Dreissenoidea</taxon>
        <taxon>Dreissenidae</taxon>
        <taxon>Dreissena</taxon>
    </lineage>
</organism>
<reference evidence="2" key="2">
    <citation type="submission" date="2020-11" db="EMBL/GenBank/DDBJ databases">
        <authorList>
            <person name="McCartney M.A."/>
            <person name="Auch B."/>
            <person name="Kono T."/>
            <person name="Mallez S."/>
            <person name="Becker A."/>
            <person name="Gohl D.M."/>
            <person name="Silverstein K.A.T."/>
            <person name="Koren S."/>
            <person name="Bechman K.B."/>
            <person name="Herman A."/>
            <person name="Abrahante J.E."/>
            <person name="Garbe J."/>
        </authorList>
    </citation>
    <scope>NUCLEOTIDE SEQUENCE</scope>
    <source>
        <strain evidence="2">Duluth1</strain>
        <tissue evidence="2">Whole animal</tissue>
    </source>
</reference>
<evidence type="ECO:0000256" key="1">
    <source>
        <dbReference type="SAM" id="SignalP"/>
    </source>
</evidence>
<dbReference type="EMBL" id="JAIWYP010000002">
    <property type="protein sequence ID" value="KAH3860398.1"/>
    <property type="molecule type" value="Genomic_DNA"/>
</dbReference>
<feature type="chain" id="PRO_5038431037" evidence="1">
    <location>
        <begin position="21"/>
        <end position="104"/>
    </location>
</feature>
<reference evidence="2" key="1">
    <citation type="journal article" date="2019" name="bioRxiv">
        <title>The Genome of the Zebra Mussel, Dreissena polymorpha: A Resource for Invasive Species Research.</title>
        <authorList>
            <person name="McCartney M.A."/>
            <person name="Auch B."/>
            <person name="Kono T."/>
            <person name="Mallez S."/>
            <person name="Zhang Y."/>
            <person name="Obille A."/>
            <person name="Becker A."/>
            <person name="Abrahante J.E."/>
            <person name="Garbe J."/>
            <person name="Badalamenti J.P."/>
            <person name="Herman A."/>
            <person name="Mangelson H."/>
            <person name="Liachko I."/>
            <person name="Sullivan S."/>
            <person name="Sone E.D."/>
            <person name="Koren S."/>
            <person name="Silverstein K.A.T."/>
            <person name="Beckman K.B."/>
            <person name="Gohl D.M."/>
        </authorList>
    </citation>
    <scope>NUCLEOTIDE SEQUENCE</scope>
    <source>
        <strain evidence="2">Duluth1</strain>
        <tissue evidence="2">Whole animal</tissue>
    </source>
</reference>
<evidence type="ECO:0000313" key="2">
    <source>
        <dbReference type="EMBL" id="KAH3860398.1"/>
    </source>
</evidence>
<feature type="signal peptide" evidence="1">
    <location>
        <begin position="1"/>
        <end position="20"/>
    </location>
</feature>
<sequence length="104" mass="11527">MIYLVHYKVIHVVLSGFTLSLSTTKSSTQSCQDLPCPLHSHLRSIVRINLVNYSNPHSLVRIYPVHYKVIRVVLSGFTLSTTVIRVVLSGFTLSTTVICVVLSG</sequence>
<evidence type="ECO:0000313" key="3">
    <source>
        <dbReference type="Proteomes" id="UP000828390"/>
    </source>
</evidence>
<comment type="caution">
    <text evidence="2">The sequence shown here is derived from an EMBL/GenBank/DDBJ whole genome shotgun (WGS) entry which is preliminary data.</text>
</comment>
<proteinExistence type="predicted"/>
<gene>
    <name evidence="2" type="ORF">DPMN_023297</name>
</gene>
<keyword evidence="3" id="KW-1185">Reference proteome</keyword>
<protein>
    <submittedName>
        <fullName evidence="2">Uncharacterized protein</fullName>
    </submittedName>
</protein>
<keyword evidence="1" id="KW-0732">Signal</keyword>
<dbReference type="AlphaFoldDB" id="A0A9D4RAL4"/>
<name>A0A9D4RAL4_DREPO</name>
<dbReference type="Proteomes" id="UP000828390">
    <property type="component" value="Unassembled WGS sequence"/>
</dbReference>
<accession>A0A9D4RAL4</accession>